<evidence type="ECO:0000313" key="2">
    <source>
        <dbReference type="Proteomes" id="UP000276133"/>
    </source>
</evidence>
<organism evidence="1 2">
    <name type="scientific">Brachionus plicatilis</name>
    <name type="common">Marine rotifer</name>
    <name type="synonym">Brachionus muelleri</name>
    <dbReference type="NCBI Taxonomy" id="10195"/>
    <lineage>
        <taxon>Eukaryota</taxon>
        <taxon>Metazoa</taxon>
        <taxon>Spiralia</taxon>
        <taxon>Gnathifera</taxon>
        <taxon>Rotifera</taxon>
        <taxon>Eurotatoria</taxon>
        <taxon>Monogononta</taxon>
        <taxon>Pseudotrocha</taxon>
        <taxon>Ploima</taxon>
        <taxon>Brachionidae</taxon>
        <taxon>Brachionus</taxon>
    </lineage>
</organism>
<reference evidence="1 2" key="1">
    <citation type="journal article" date="2018" name="Sci. Rep.">
        <title>Genomic signatures of local adaptation to the degree of environmental predictability in rotifers.</title>
        <authorList>
            <person name="Franch-Gras L."/>
            <person name="Hahn C."/>
            <person name="Garcia-Roger E.M."/>
            <person name="Carmona M.J."/>
            <person name="Serra M."/>
            <person name="Gomez A."/>
        </authorList>
    </citation>
    <scope>NUCLEOTIDE SEQUENCE [LARGE SCALE GENOMIC DNA]</scope>
    <source>
        <strain evidence="1">HYR1</strain>
    </source>
</reference>
<protein>
    <submittedName>
        <fullName evidence="1">Uncharacterized protein</fullName>
    </submittedName>
</protein>
<gene>
    <name evidence="1" type="ORF">BpHYR1_026538</name>
</gene>
<evidence type="ECO:0000313" key="1">
    <source>
        <dbReference type="EMBL" id="RMZ94873.1"/>
    </source>
</evidence>
<proteinExistence type="predicted"/>
<dbReference type="AlphaFoldDB" id="A0A3M7P773"/>
<keyword evidence="2" id="KW-1185">Reference proteome</keyword>
<dbReference type="Proteomes" id="UP000276133">
    <property type="component" value="Unassembled WGS sequence"/>
</dbReference>
<dbReference type="EMBL" id="REGN01012765">
    <property type="protein sequence ID" value="RMZ94873.1"/>
    <property type="molecule type" value="Genomic_DNA"/>
</dbReference>
<comment type="caution">
    <text evidence="1">The sequence shown here is derived from an EMBL/GenBank/DDBJ whole genome shotgun (WGS) entry which is preliminary data.</text>
</comment>
<accession>A0A3M7P773</accession>
<name>A0A3M7P773_BRAPC</name>
<sequence length="103" mass="11758">MTVGMMAGFKFFDVIFDHSTFVRPVLMYGVENLVFTKGFRNEMSRTEALNTAEMFKCYDAQAQRLITLQVLWLLQLGVFWGSGPRSSLWVSTQQITTTTTTKS</sequence>